<dbReference type="Proteomes" id="UP000070700">
    <property type="component" value="Unassembled WGS sequence"/>
</dbReference>
<dbReference type="KEGG" id="psco:LY89DRAFT_262961"/>
<evidence type="ECO:0000313" key="3">
    <source>
        <dbReference type="Proteomes" id="UP000070700"/>
    </source>
</evidence>
<dbReference type="AlphaFoldDB" id="A0A132BDQ3"/>
<dbReference type="EMBL" id="KQ947429">
    <property type="protein sequence ID" value="KUJ10508.1"/>
    <property type="molecule type" value="Genomic_DNA"/>
</dbReference>
<gene>
    <name evidence="2" type="ORF">LY89DRAFT_262961</name>
</gene>
<organism evidence="2 3">
    <name type="scientific">Mollisia scopiformis</name>
    <name type="common">Conifer needle endophyte fungus</name>
    <name type="synonym">Phialocephala scopiformis</name>
    <dbReference type="NCBI Taxonomy" id="149040"/>
    <lineage>
        <taxon>Eukaryota</taxon>
        <taxon>Fungi</taxon>
        <taxon>Dikarya</taxon>
        <taxon>Ascomycota</taxon>
        <taxon>Pezizomycotina</taxon>
        <taxon>Leotiomycetes</taxon>
        <taxon>Helotiales</taxon>
        <taxon>Mollisiaceae</taxon>
        <taxon>Mollisia</taxon>
    </lineage>
</organism>
<evidence type="ECO:0000256" key="1">
    <source>
        <dbReference type="SAM" id="MobiDB-lite"/>
    </source>
</evidence>
<feature type="compositionally biased region" description="Basic and acidic residues" evidence="1">
    <location>
        <begin position="32"/>
        <end position="56"/>
    </location>
</feature>
<dbReference type="RefSeq" id="XP_018064863.1">
    <property type="nucleotide sequence ID" value="XM_018206288.1"/>
</dbReference>
<reference evidence="2 3" key="1">
    <citation type="submission" date="2015-10" db="EMBL/GenBank/DDBJ databases">
        <title>Full genome of DAOMC 229536 Phialocephala scopiformis, a fungal endophyte of spruce producing the potent anti-insectan compound rugulosin.</title>
        <authorList>
            <consortium name="DOE Joint Genome Institute"/>
            <person name="Walker A.K."/>
            <person name="Frasz S.L."/>
            <person name="Seifert K.A."/>
            <person name="Miller J.D."/>
            <person name="Mondo S.J."/>
            <person name="Labutti K."/>
            <person name="Lipzen A."/>
            <person name="Dockter R."/>
            <person name="Kennedy M."/>
            <person name="Grigoriev I.V."/>
            <person name="Spatafora J.W."/>
        </authorList>
    </citation>
    <scope>NUCLEOTIDE SEQUENCE [LARGE SCALE GENOMIC DNA]</scope>
    <source>
        <strain evidence="2 3">CBS 120377</strain>
    </source>
</reference>
<sequence length="173" mass="19073">MVATILRGSHCFVQAKGRHRKVEMQCAPGHKAGKEAKKGASRRGVEHGEEDRDGTRQLRSLPQGACMASGKRCAITDTTGGSSVNSRINATGRSRSPTTSPIRLRKSHEDTTSAYVMRFRIDSTGIMDICGRRNNVKLSLVEVHAFARGGIKRGRLAYHWNTRCRRVKQLTGV</sequence>
<evidence type="ECO:0000313" key="2">
    <source>
        <dbReference type="EMBL" id="KUJ10508.1"/>
    </source>
</evidence>
<feature type="region of interest" description="Disordered" evidence="1">
    <location>
        <begin position="28"/>
        <end position="61"/>
    </location>
</feature>
<keyword evidence="3" id="KW-1185">Reference proteome</keyword>
<protein>
    <submittedName>
        <fullName evidence="2">Uncharacterized protein</fullName>
    </submittedName>
</protein>
<dbReference type="GeneID" id="28816014"/>
<accession>A0A132BDQ3</accession>
<name>A0A132BDQ3_MOLSC</name>
<proteinExistence type="predicted"/>
<feature type="compositionally biased region" description="Polar residues" evidence="1">
    <location>
        <begin position="78"/>
        <end position="101"/>
    </location>
</feature>
<feature type="region of interest" description="Disordered" evidence="1">
    <location>
        <begin position="78"/>
        <end position="103"/>
    </location>
</feature>
<dbReference type="InParanoid" id="A0A132BDQ3"/>